<dbReference type="EMBL" id="JAFFGZ010000007">
    <property type="protein sequence ID" value="KAK4642320.1"/>
    <property type="molecule type" value="Genomic_DNA"/>
</dbReference>
<feature type="compositionally biased region" description="Basic and acidic residues" evidence="1">
    <location>
        <begin position="1"/>
        <end position="11"/>
    </location>
</feature>
<dbReference type="GeneID" id="87899463"/>
<gene>
    <name evidence="3" type="ORF">QC761_507690</name>
</gene>
<organism evidence="3 4">
    <name type="scientific">Podospora bellae-mahoneyi</name>
    <dbReference type="NCBI Taxonomy" id="2093777"/>
    <lineage>
        <taxon>Eukaryota</taxon>
        <taxon>Fungi</taxon>
        <taxon>Dikarya</taxon>
        <taxon>Ascomycota</taxon>
        <taxon>Pezizomycotina</taxon>
        <taxon>Sordariomycetes</taxon>
        <taxon>Sordariomycetidae</taxon>
        <taxon>Sordariales</taxon>
        <taxon>Podosporaceae</taxon>
        <taxon>Podospora</taxon>
    </lineage>
</organism>
<keyword evidence="4" id="KW-1185">Reference proteome</keyword>
<dbReference type="Proteomes" id="UP001322138">
    <property type="component" value="Unassembled WGS sequence"/>
</dbReference>
<sequence length="762" mass="86428">MQTLATDHDSSDGDSVSQVGARAAKAKRRHQTKDSQPWPHFRLPPSFVRPEFHESENSDSEDDLPKRHRIVHRGPPAETKENHDTTPSSSILRHQLEAQSHPLVKPHSCPHCVAIAVDLRRQLARVTFRGDAWAREGWTTANRKFPLTVDQARAASHKGCAFYRYLLADDDPAYAIRNDVWGSSPGRIPFEIVMQNGRCRLYPGRRKGEFREFSLYTIPGQKALHPFLGYQLPPNLVPNSQLSFTRVRGWLNECLRNHKLCNAFQRAYMPKRLIEVTTTAASGSLCARLVTNPTPGRYAALSYCWGGDQKSKTIRSVLGTYEKEILMGILPQTLQDALTVTHGIGLRYLWVDAMAIVQDDDEDRDEQISQMHRIYLGASFTIVAAKAVTSLDGFLAPRAKYQPSIISARLDDNVFGEILAFPKHDVLSDYNLFTRGWTFQETQLSTRILAYGLHELVYSCLEARHRDGGYEHVFDPPPASIYLRDTSDDPAAQMVENLDPGNQKLGRDEHPFGWETIVFKYSQRFLTDGLDKLPAVSAIAEEYSLTKPVTEYYAGLWKEDFLHQCLWQVSFNTAMRPKGVYRAPSWSWASVDGAVHGFTKERLNLKFSCSLLHVETTLVSTRNRFGRVGNGFMRLRGRMRKVLWSSSGIRAGHAGRAAEDVASRWPDEPYGFDDRLSLTVDFVGEWPKDSEVEFWCLEICTFFRDGFERGQGLLLDKVDGGEHPDLSDEIFRRVGQAYFGADVAEPYWFDDGVSEWKEIVVV</sequence>
<feature type="region of interest" description="Disordered" evidence="1">
    <location>
        <begin position="1"/>
        <end position="89"/>
    </location>
</feature>
<name>A0ABR0FH37_9PEZI</name>
<evidence type="ECO:0000313" key="3">
    <source>
        <dbReference type="EMBL" id="KAK4642320.1"/>
    </source>
</evidence>
<dbReference type="PANTHER" id="PTHR33112">
    <property type="entry name" value="DOMAIN PROTEIN, PUTATIVE-RELATED"/>
    <property type="match status" value="1"/>
</dbReference>
<dbReference type="Pfam" id="PF06985">
    <property type="entry name" value="HET"/>
    <property type="match status" value="1"/>
</dbReference>
<evidence type="ECO:0000259" key="2">
    <source>
        <dbReference type="Pfam" id="PF06985"/>
    </source>
</evidence>
<dbReference type="PANTHER" id="PTHR33112:SF16">
    <property type="entry name" value="HETEROKARYON INCOMPATIBILITY DOMAIN-CONTAINING PROTEIN"/>
    <property type="match status" value="1"/>
</dbReference>
<feature type="domain" description="Heterokaryon incompatibility" evidence="2">
    <location>
        <begin position="298"/>
        <end position="441"/>
    </location>
</feature>
<evidence type="ECO:0000256" key="1">
    <source>
        <dbReference type="SAM" id="MobiDB-lite"/>
    </source>
</evidence>
<evidence type="ECO:0000313" key="4">
    <source>
        <dbReference type="Proteomes" id="UP001322138"/>
    </source>
</evidence>
<dbReference type="InterPro" id="IPR010730">
    <property type="entry name" value="HET"/>
</dbReference>
<comment type="caution">
    <text evidence="3">The sequence shown here is derived from an EMBL/GenBank/DDBJ whole genome shotgun (WGS) entry which is preliminary data.</text>
</comment>
<protein>
    <recommendedName>
        <fullName evidence="2">Heterokaryon incompatibility domain-containing protein</fullName>
    </recommendedName>
</protein>
<reference evidence="3 4" key="1">
    <citation type="journal article" date="2023" name="bioRxiv">
        <title>High-quality genome assemblies of four members of thePodospora anserinaspecies complex.</title>
        <authorList>
            <person name="Ament-Velasquez S.L."/>
            <person name="Vogan A.A."/>
            <person name="Wallerman O."/>
            <person name="Hartmann F."/>
            <person name="Gautier V."/>
            <person name="Silar P."/>
            <person name="Giraud T."/>
            <person name="Johannesson H."/>
        </authorList>
    </citation>
    <scope>NUCLEOTIDE SEQUENCE [LARGE SCALE GENOMIC DNA]</scope>
    <source>
        <strain evidence="3 4">CBS 112042</strain>
    </source>
</reference>
<proteinExistence type="predicted"/>
<dbReference type="RefSeq" id="XP_062731296.1">
    <property type="nucleotide sequence ID" value="XM_062879981.1"/>
</dbReference>
<accession>A0ABR0FH37</accession>